<dbReference type="RefSeq" id="WP_146902009.1">
    <property type="nucleotide sequence ID" value="NZ_BJYS01000033.1"/>
</dbReference>
<comment type="caution">
    <text evidence="1">The sequence shown here is derived from an EMBL/GenBank/DDBJ whole genome shotgun (WGS) entry which is preliminary data.</text>
</comment>
<evidence type="ECO:0000313" key="2">
    <source>
        <dbReference type="Proteomes" id="UP000321532"/>
    </source>
</evidence>
<reference evidence="1 2" key="1">
    <citation type="submission" date="2019-07" db="EMBL/GenBank/DDBJ databases">
        <title>Whole genome shotgun sequence of Adhaeribacter aerolatus NBRC 106133.</title>
        <authorList>
            <person name="Hosoyama A."/>
            <person name="Uohara A."/>
            <person name="Ohji S."/>
            <person name="Ichikawa N."/>
        </authorList>
    </citation>
    <scope>NUCLEOTIDE SEQUENCE [LARGE SCALE GENOMIC DNA]</scope>
    <source>
        <strain evidence="1 2">NBRC 106133</strain>
    </source>
</reference>
<keyword evidence="2" id="KW-1185">Reference proteome</keyword>
<name>A0A512B2W3_9BACT</name>
<accession>A0A512B2W3</accession>
<dbReference type="AlphaFoldDB" id="A0A512B2W3"/>
<sequence length="111" mass="12391">MVQAEDWLSCKVKKAIAADATLTDFFGLAYFKYCYARKYSGAVKDTGSRLFRNQFPGFGKSKGANLAGNLFTHGQLDYAYSHGRGPYQSENKKKHRLPASRRLGVLSNIAF</sequence>
<protein>
    <submittedName>
        <fullName evidence="1">Uncharacterized protein</fullName>
    </submittedName>
</protein>
<gene>
    <name evidence="1" type="ORF">AAE02nite_39550</name>
</gene>
<proteinExistence type="predicted"/>
<organism evidence="1 2">
    <name type="scientific">Adhaeribacter aerolatus</name>
    <dbReference type="NCBI Taxonomy" id="670289"/>
    <lineage>
        <taxon>Bacteria</taxon>
        <taxon>Pseudomonadati</taxon>
        <taxon>Bacteroidota</taxon>
        <taxon>Cytophagia</taxon>
        <taxon>Cytophagales</taxon>
        <taxon>Hymenobacteraceae</taxon>
        <taxon>Adhaeribacter</taxon>
    </lineage>
</organism>
<dbReference type="Proteomes" id="UP000321532">
    <property type="component" value="Unassembled WGS sequence"/>
</dbReference>
<dbReference type="EMBL" id="BJYS01000033">
    <property type="protein sequence ID" value="GEO06291.1"/>
    <property type="molecule type" value="Genomic_DNA"/>
</dbReference>
<evidence type="ECO:0000313" key="1">
    <source>
        <dbReference type="EMBL" id="GEO06291.1"/>
    </source>
</evidence>